<dbReference type="Pfam" id="PF13420">
    <property type="entry name" value="Acetyltransf_4"/>
    <property type="match status" value="1"/>
</dbReference>
<accession>A0ABS5C1L0</accession>
<dbReference type="Proteomes" id="UP000676565">
    <property type="component" value="Unassembled WGS sequence"/>
</dbReference>
<evidence type="ECO:0000256" key="2">
    <source>
        <dbReference type="ARBA" id="ARBA00023315"/>
    </source>
</evidence>
<dbReference type="RefSeq" id="WP_210660737.1">
    <property type="nucleotide sequence ID" value="NZ_JAGKQQ010000001.1"/>
</dbReference>
<dbReference type="PANTHER" id="PTHR43072:SF23">
    <property type="entry name" value="UPF0039 PROTEIN C11D3.02C"/>
    <property type="match status" value="1"/>
</dbReference>
<organism evidence="4 5">
    <name type="scientific">Gemmata palustris</name>
    <dbReference type="NCBI Taxonomy" id="2822762"/>
    <lineage>
        <taxon>Bacteria</taxon>
        <taxon>Pseudomonadati</taxon>
        <taxon>Planctomycetota</taxon>
        <taxon>Planctomycetia</taxon>
        <taxon>Gemmatales</taxon>
        <taxon>Gemmataceae</taxon>
        <taxon>Gemmata</taxon>
    </lineage>
</organism>
<keyword evidence="2" id="KW-0012">Acyltransferase</keyword>
<dbReference type="Gene3D" id="3.40.630.30">
    <property type="match status" value="1"/>
</dbReference>
<evidence type="ECO:0000259" key="3">
    <source>
        <dbReference type="PROSITE" id="PS51186"/>
    </source>
</evidence>
<dbReference type="PROSITE" id="PS51186">
    <property type="entry name" value="GNAT"/>
    <property type="match status" value="1"/>
</dbReference>
<keyword evidence="5" id="KW-1185">Reference proteome</keyword>
<evidence type="ECO:0000313" key="4">
    <source>
        <dbReference type="EMBL" id="MBP3959879.1"/>
    </source>
</evidence>
<dbReference type="SUPFAM" id="SSF55729">
    <property type="entry name" value="Acyl-CoA N-acyltransferases (Nat)"/>
    <property type="match status" value="1"/>
</dbReference>
<dbReference type="EMBL" id="JAGKQQ010000001">
    <property type="protein sequence ID" value="MBP3959879.1"/>
    <property type="molecule type" value="Genomic_DNA"/>
</dbReference>
<dbReference type="InterPro" id="IPR000182">
    <property type="entry name" value="GNAT_dom"/>
</dbReference>
<dbReference type="PANTHER" id="PTHR43072">
    <property type="entry name" value="N-ACETYLTRANSFERASE"/>
    <property type="match status" value="1"/>
</dbReference>
<dbReference type="InterPro" id="IPR016181">
    <property type="entry name" value="Acyl_CoA_acyltransferase"/>
</dbReference>
<feature type="domain" description="N-acetyltransferase" evidence="3">
    <location>
        <begin position="4"/>
        <end position="160"/>
    </location>
</feature>
<evidence type="ECO:0000256" key="1">
    <source>
        <dbReference type="ARBA" id="ARBA00022679"/>
    </source>
</evidence>
<reference evidence="4 5" key="1">
    <citation type="submission" date="2021-04" db="EMBL/GenBank/DDBJ databases">
        <authorList>
            <person name="Ivanova A."/>
        </authorList>
    </citation>
    <scope>NUCLEOTIDE SEQUENCE [LARGE SCALE GENOMIC DNA]</scope>
    <source>
        <strain evidence="4 5">G18</strain>
    </source>
</reference>
<dbReference type="CDD" id="cd04301">
    <property type="entry name" value="NAT_SF"/>
    <property type="match status" value="1"/>
</dbReference>
<name>A0ABS5C1L0_9BACT</name>
<gene>
    <name evidence="4" type="ORF">J8F10_31925</name>
</gene>
<sequence length="168" mass="18970">MAEFTIRLATASDAEPIRAIYNYYVTHSTCTYQIELETAEERAAWMRERSEKYPATVAEADGQIIAWGALSPWKSRCGYAWAAEASVYVHHEHHRRGLGRTLLLDLIERAKKAGMHTIIGGTSSDQQASLALQYAVGFELIGTFREVGRKFDRWLDVTYTQLTLRPSG</sequence>
<evidence type="ECO:0000313" key="5">
    <source>
        <dbReference type="Proteomes" id="UP000676565"/>
    </source>
</evidence>
<keyword evidence="1" id="KW-0808">Transferase</keyword>
<comment type="caution">
    <text evidence="4">The sequence shown here is derived from an EMBL/GenBank/DDBJ whole genome shotgun (WGS) entry which is preliminary data.</text>
</comment>
<proteinExistence type="predicted"/>
<protein>
    <submittedName>
        <fullName evidence="4">N-acetyltransferase</fullName>
    </submittedName>
</protein>